<keyword evidence="1" id="KW-0175">Coiled coil</keyword>
<feature type="compositionally biased region" description="Basic and acidic residues" evidence="2">
    <location>
        <begin position="512"/>
        <end position="524"/>
    </location>
</feature>
<organism evidence="4 5">
    <name type="scientific">Drosophila lebanonensis</name>
    <name type="common">Fruit fly</name>
    <name type="synonym">Scaptodrosophila lebanonensis</name>
    <dbReference type="NCBI Taxonomy" id="7225"/>
    <lineage>
        <taxon>Eukaryota</taxon>
        <taxon>Metazoa</taxon>
        <taxon>Ecdysozoa</taxon>
        <taxon>Arthropoda</taxon>
        <taxon>Hexapoda</taxon>
        <taxon>Insecta</taxon>
        <taxon>Pterygota</taxon>
        <taxon>Neoptera</taxon>
        <taxon>Endopterygota</taxon>
        <taxon>Diptera</taxon>
        <taxon>Brachycera</taxon>
        <taxon>Muscomorpha</taxon>
        <taxon>Ephydroidea</taxon>
        <taxon>Drosophilidae</taxon>
        <taxon>Scaptodrosophila</taxon>
    </lineage>
</organism>
<reference evidence="5" key="1">
    <citation type="submission" date="2025-08" db="UniProtKB">
        <authorList>
            <consortium name="RefSeq"/>
        </authorList>
    </citation>
    <scope>IDENTIFICATION</scope>
    <source>
        <strain evidence="5">11010-0011.00</strain>
        <tissue evidence="5">Whole body</tissue>
    </source>
</reference>
<name>A0A6J2TGD8_DROLE</name>
<feature type="compositionally biased region" description="Basic and acidic residues" evidence="2">
    <location>
        <begin position="384"/>
        <end position="396"/>
    </location>
</feature>
<feature type="transmembrane region" description="Helical" evidence="3">
    <location>
        <begin position="12"/>
        <end position="33"/>
    </location>
</feature>
<evidence type="ECO:0000256" key="2">
    <source>
        <dbReference type="SAM" id="MobiDB-lite"/>
    </source>
</evidence>
<protein>
    <submittedName>
        <fullName evidence="5">Neuronal PAS domain-containing protein 3 isoform X2</fullName>
    </submittedName>
</protein>
<evidence type="ECO:0000256" key="3">
    <source>
        <dbReference type="SAM" id="Phobius"/>
    </source>
</evidence>
<feature type="compositionally biased region" description="Low complexity" evidence="2">
    <location>
        <begin position="450"/>
        <end position="479"/>
    </location>
</feature>
<keyword evidence="4" id="KW-1185">Reference proteome</keyword>
<dbReference type="RefSeq" id="XP_030374173.1">
    <property type="nucleotide sequence ID" value="XM_030518313.1"/>
</dbReference>
<feature type="region of interest" description="Disordered" evidence="2">
    <location>
        <begin position="207"/>
        <end position="251"/>
    </location>
</feature>
<feature type="compositionally biased region" description="Acidic residues" evidence="2">
    <location>
        <begin position="525"/>
        <end position="535"/>
    </location>
</feature>
<evidence type="ECO:0000256" key="1">
    <source>
        <dbReference type="SAM" id="Coils"/>
    </source>
</evidence>
<sequence>MTTARFARSGRLRLCILLGMFIGLILMIFVYHMSQNQLDETRAFQVRCEKNQEGLNEQLQSLTEQKFAAEKNLDMMRNEKISMQQNYDARLSESEHKHGEKERELAEKYEAQLTKLKLLEKKHADLEADCVKSKKQHLEDTNAFEQKLQSLLAELQKDKSAKEQEVAAWKEKYDVLLRDSERKTHSLEATIVDFKAHCDYVPKVQPAEAPAEQQQLNRPASRTPETTHNSSPSQLVHSIEKPRNSKSFNEQVQVSDGFYRIGGGIVPKSLKTAGNDADAELKQQEQPVLAISASPLSAPRKPSSTASSVGGAAGAGAGAIPEAGDASIAPKLSSSSGMPPLAMPPPKPAERKLPENVAPIPENFEDKAESNKLDPADVDTAAEELPKNEIGNDNKNNRYANAVNDLEQGKALGVAPKPNEDSGAHEVKDFMNEQNFNLPAAAAENHFFDGDAAAPAAGNNDEGVKDAAANNKQPAQANEAGEDDDDIADVAVKQPQHLLDAENLNNEIAGDQGKEFPEGLHLDDGIEEDQDEDDYSFPQRKQGAEAIRH</sequence>
<dbReference type="Proteomes" id="UP000504634">
    <property type="component" value="Unplaced"/>
</dbReference>
<dbReference type="GeneID" id="115623775"/>
<evidence type="ECO:0000313" key="5">
    <source>
        <dbReference type="RefSeq" id="XP_030374173.1"/>
    </source>
</evidence>
<keyword evidence="3" id="KW-0812">Transmembrane</keyword>
<feature type="compositionally biased region" description="Polar residues" evidence="2">
    <location>
        <begin position="216"/>
        <end position="236"/>
    </location>
</feature>
<feature type="region of interest" description="Disordered" evidence="2">
    <location>
        <begin position="293"/>
        <end position="398"/>
    </location>
</feature>
<proteinExistence type="predicted"/>
<feature type="compositionally biased region" description="Basic and acidic residues" evidence="2">
    <location>
        <begin position="364"/>
        <end position="375"/>
    </location>
</feature>
<keyword evidence="3" id="KW-1133">Transmembrane helix</keyword>
<dbReference type="AlphaFoldDB" id="A0A6J2TGD8"/>
<accession>A0A6J2TGD8</accession>
<feature type="compositionally biased region" description="Low complexity" evidence="2">
    <location>
        <begin position="318"/>
        <end position="340"/>
    </location>
</feature>
<gene>
    <name evidence="5" type="primary">LOC115623775</name>
</gene>
<feature type="coiled-coil region" evidence="1">
    <location>
        <begin position="45"/>
        <end position="172"/>
    </location>
</feature>
<feature type="region of interest" description="Disordered" evidence="2">
    <location>
        <begin position="449"/>
        <end position="549"/>
    </location>
</feature>
<keyword evidence="3" id="KW-0472">Membrane</keyword>
<evidence type="ECO:0000313" key="4">
    <source>
        <dbReference type="Proteomes" id="UP000504634"/>
    </source>
</evidence>